<dbReference type="OrthoDB" id="239126at2759"/>
<evidence type="ECO:0000313" key="3">
    <source>
        <dbReference type="Proteomes" id="UP000192257"/>
    </source>
</evidence>
<dbReference type="Pfam" id="PF20479">
    <property type="entry name" value="TMEM128"/>
    <property type="match status" value="1"/>
</dbReference>
<dbReference type="InterPro" id="IPR033579">
    <property type="entry name" value="TMEM128"/>
</dbReference>
<reference evidence="2 3" key="1">
    <citation type="submission" date="2017-03" db="EMBL/GenBank/DDBJ databases">
        <title>An alternative strategy for trypanosome survival in the mammalian bloodstream revealed through genome and transcriptome analysis of the ubiquitous bovine parasite Trypanosoma (Megatrypanum) theileri.</title>
        <authorList>
            <person name="Kelly S."/>
            <person name="Ivens A."/>
            <person name="Mott A."/>
            <person name="O'Neill E."/>
            <person name="Emms D."/>
            <person name="Macleod O."/>
            <person name="Voorheis P."/>
            <person name="Matthews J."/>
            <person name="Matthews K."/>
            <person name="Carrington M."/>
        </authorList>
    </citation>
    <scope>NUCLEOTIDE SEQUENCE [LARGE SCALE GENOMIC DNA]</scope>
    <source>
        <strain evidence="2">Edinburgh</strain>
    </source>
</reference>
<keyword evidence="1" id="KW-1133">Transmembrane helix</keyword>
<accession>A0A1X0NLY5</accession>
<comment type="caution">
    <text evidence="2">The sequence shown here is derived from an EMBL/GenBank/DDBJ whole genome shotgun (WGS) entry which is preliminary data.</text>
</comment>
<dbReference type="VEuPathDB" id="TriTrypDB:TM35_000341600"/>
<dbReference type="PANTHER" id="PTHR31134:SF1">
    <property type="entry name" value="TRANSMEMBRANE PROTEIN 128"/>
    <property type="match status" value="1"/>
</dbReference>
<keyword evidence="1" id="KW-0472">Membrane</keyword>
<feature type="transmembrane region" description="Helical" evidence="1">
    <location>
        <begin position="112"/>
        <end position="134"/>
    </location>
</feature>
<evidence type="ECO:0000256" key="1">
    <source>
        <dbReference type="SAM" id="Phobius"/>
    </source>
</evidence>
<feature type="transmembrane region" description="Helical" evidence="1">
    <location>
        <begin position="21"/>
        <end position="41"/>
    </location>
</feature>
<dbReference type="EMBL" id="NBCO01000034">
    <property type="protein sequence ID" value="ORC85548.1"/>
    <property type="molecule type" value="Genomic_DNA"/>
</dbReference>
<organism evidence="2 3">
    <name type="scientific">Trypanosoma theileri</name>
    <dbReference type="NCBI Taxonomy" id="67003"/>
    <lineage>
        <taxon>Eukaryota</taxon>
        <taxon>Discoba</taxon>
        <taxon>Euglenozoa</taxon>
        <taxon>Kinetoplastea</taxon>
        <taxon>Metakinetoplastina</taxon>
        <taxon>Trypanosomatida</taxon>
        <taxon>Trypanosomatidae</taxon>
        <taxon>Trypanosoma</taxon>
    </lineage>
</organism>
<proteinExistence type="predicted"/>
<keyword evidence="1" id="KW-0812">Transmembrane</keyword>
<evidence type="ECO:0008006" key="4">
    <source>
        <dbReference type="Google" id="ProtNLM"/>
    </source>
</evidence>
<feature type="transmembrane region" description="Helical" evidence="1">
    <location>
        <begin position="53"/>
        <end position="73"/>
    </location>
</feature>
<dbReference type="GeneID" id="39988838"/>
<dbReference type="Proteomes" id="UP000192257">
    <property type="component" value="Unassembled WGS sequence"/>
</dbReference>
<dbReference type="PANTHER" id="PTHR31134">
    <property type="entry name" value="TRANSMEMBRANE PROTEIN 128"/>
    <property type="match status" value="1"/>
</dbReference>
<feature type="transmembrane region" description="Helical" evidence="1">
    <location>
        <begin position="85"/>
        <end position="106"/>
    </location>
</feature>
<name>A0A1X0NLY5_9TRYP</name>
<protein>
    <recommendedName>
        <fullName evidence="4">Transmembrane protein</fullName>
    </recommendedName>
</protein>
<keyword evidence="3" id="KW-1185">Reference proteome</keyword>
<dbReference type="RefSeq" id="XP_028879614.1">
    <property type="nucleotide sequence ID" value="XM_029029058.1"/>
</dbReference>
<gene>
    <name evidence="2" type="ORF">TM35_000341600</name>
</gene>
<sequence length="140" mass="16284">MRLSNAPPPKPRGLRFYVTKVVTIIICSILVMYSRLIEVMFRSRNIIQSVMWISYFCYAMFFSIWFYTAFFVQPKHPNWGETHKHIVHTATAAVSLGGLLWTIAVWPVYHIWTLPLGFVVLTLFLDIVALIPSFSRKSKE</sequence>
<dbReference type="AlphaFoldDB" id="A0A1X0NLY5"/>
<evidence type="ECO:0000313" key="2">
    <source>
        <dbReference type="EMBL" id="ORC85548.1"/>
    </source>
</evidence>